<keyword evidence="1" id="KW-0732">Signal</keyword>
<dbReference type="EMBL" id="AAOT01000005">
    <property type="protein sequence ID" value="EAR52226.1"/>
    <property type="molecule type" value="Genomic_DNA"/>
</dbReference>
<name>Q2CHR8_OCEGH</name>
<organism evidence="2 3">
    <name type="scientific">Oceanicola granulosus (strain ATCC BAA-861 / DSM 15982 / KCTC 12143 / HTCC2516)</name>
    <dbReference type="NCBI Taxonomy" id="314256"/>
    <lineage>
        <taxon>Bacteria</taxon>
        <taxon>Pseudomonadati</taxon>
        <taxon>Pseudomonadota</taxon>
        <taxon>Alphaproteobacteria</taxon>
        <taxon>Rhodobacterales</taxon>
        <taxon>Roseobacteraceae</taxon>
        <taxon>Oceanicola</taxon>
    </lineage>
</organism>
<accession>Q2CHR8</accession>
<gene>
    <name evidence="2" type="ORF">OG2516_02279</name>
</gene>
<sequence>MKIAVLFVLTLFPTLALAQACDHDQAMSCADGMIWDPETGTCEAVVTG</sequence>
<evidence type="ECO:0000313" key="3">
    <source>
        <dbReference type="Proteomes" id="UP000003635"/>
    </source>
</evidence>
<dbReference type="PROSITE" id="PS51257">
    <property type="entry name" value="PROKAR_LIPOPROTEIN"/>
    <property type="match status" value="1"/>
</dbReference>
<reference evidence="2 3" key="1">
    <citation type="journal article" date="2010" name="J. Bacteriol.">
        <title>Genome sequences of Oceanicola granulosus HTCC2516(T) and Oceanicola batsensis HTCC2597(TDelta).</title>
        <authorList>
            <person name="Thrash J.C."/>
            <person name="Cho J.C."/>
            <person name="Vergin K.L."/>
            <person name="Giovannoni S.J."/>
        </authorList>
    </citation>
    <scope>NUCLEOTIDE SEQUENCE [LARGE SCALE GENOMIC DNA]</scope>
    <source>
        <strain evidence="3">ATCC BAA-861 / DSM 15982 / KCTC 12143 / HTCC2516</strain>
    </source>
</reference>
<comment type="caution">
    <text evidence="2">The sequence shown here is derived from an EMBL/GenBank/DDBJ whole genome shotgun (WGS) entry which is preliminary data.</text>
</comment>
<proteinExistence type="predicted"/>
<feature type="chain" id="PRO_5004207313" description="Adenylosuccinate lyase" evidence="1">
    <location>
        <begin position="19"/>
        <end position="48"/>
    </location>
</feature>
<dbReference type="HOGENOM" id="CLU_201241_1_0_5"/>
<evidence type="ECO:0008006" key="4">
    <source>
        <dbReference type="Google" id="ProtNLM"/>
    </source>
</evidence>
<keyword evidence="3" id="KW-1185">Reference proteome</keyword>
<dbReference type="RefSeq" id="WP_007253986.1">
    <property type="nucleotide sequence ID" value="NZ_CH724107.1"/>
</dbReference>
<dbReference type="STRING" id="314256.OG2516_02279"/>
<protein>
    <recommendedName>
        <fullName evidence="4">Adenylosuccinate lyase</fullName>
    </recommendedName>
</protein>
<feature type="signal peptide" evidence="1">
    <location>
        <begin position="1"/>
        <end position="18"/>
    </location>
</feature>
<evidence type="ECO:0000256" key="1">
    <source>
        <dbReference type="SAM" id="SignalP"/>
    </source>
</evidence>
<dbReference type="AlphaFoldDB" id="Q2CHR8"/>
<evidence type="ECO:0000313" key="2">
    <source>
        <dbReference type="EMBL" id="EAR52226.1"/>
    </source>
</evidence>
<dbReference type="Proteomes" id="UP000003635">
    <property type="component" value="Unassembled WGS sequence"/>
</dbReference>